<keyword evidence="2" id="KW-1185">Reference proteome</keyword>
<dbReference type="Proteomes" id="UP001339167">
    <property type="component" value="Unassembled WGS sequence"/>
</dbReference>
<sequence length="123" mass="13681">MSSIRLSAVRISALVLCCFLWQALSGQVGAHPWHFSELSDSTGHHLHLSLGDSGLAESRFQADSQVPESDELCLDCHCHSGQVPLFWLPRVSAVSASFGHSHYRLWYYPPQSALHLRPPIFLS</sequence>
<evidence type="ECO:0008006" key="3">
    <source>
        <dbReference type="Google" id="ProtNLM"/>
    </source>
</evidence>
<name>A0ABU7JHT3_9GAMM</name>
<organism evidence="1 2">
    <name type="scientific">Alkalimonas mucilaginosa</name>
    <dbReference type="NCBI Taxonomy" id="3057676"/>
    <lineage>
        <taxon>Bacteria</taxon>
        <taxon>Pseudomonadati</taxon>
        <taxon>Pseudomonadota</taxon>
        <taxon>Gammaproteobacteria</taxon>
        <taxon>Alkalimonas</taxon>
    </lineage>
</organism>
<proteinExistence type="predicted"/>
<gene>
    <name evidence="1" type="ORF">QWF21_13260</name>
</gene>
<dbReference type="EMBL" id="JAUGZK010000010">
    <property type="protein sequence ID" value="MEE2025215.1"/>
    <property type="molecule type" value="Genomic_DNA"/>
</dbReference>
<comment type="caution">
    <text evidence="1">The sequence shown here is derived from an EMBL/GenBank/DDBJ whole genome shotgun (WGS) entry which is preliminary data.</text>
</comment>
<evidence type="ECO:0000313" key="1">
    <source>
        <dbReference type="EMBL" id="MEE2025215.1"/>
    </source>
</evidence>
<accession>A0ABU7JHT3</accession>
<protein>
    <recommendedName>
        <fullName evidence="3">DUF2946 domain-containing protein</fullName>
    </recommendedName>
</protein>
<evidence type="ECO:0000313" key="2">
    <source>
        <dbReference type="Proteomes" id="UP001339167"/>
    </source>
</evidence>
<reference evidence="1 2" key="1">
    <citation type="submission" date="2023-06" db="EMBL/GenBank/DDBJ databases">
        <title>Alkalimonas sp., MEB004 an alkaliphilic bacterium isolated from Lonar Lake, India.</title>
        <authorList>
            <person name="Joshi A."/>
            <person name="Thite S."/>
        </authorList>
    </citation>
    <scope>NUCLEOTIDE SEQUENCE [LARGE SCALE GENOMIC DNA]</scope>
    <source>
        <strain evidence="1 2">MEB004</strain>
    </source>
</reference>
<dbReference type="RefSeq" id="WP_330088530.1">
    <property type="nucleotide sequence ID" value="NZ_JAUGZK010000010.1"/>
</dbReference>